<sequence>MRGRIKRIKAEIRDSEIEVSLRLRGNQTPNQGCLLPSKFKIPEPKAFNGNRDPTFKLHFGYGRILSSQWNHAT</sequence>
<accession>A0A9I9E3D6</accession>
<organism evidence="1">
    <name type="scientific">Cucumis melo</name>
    <name type="common">Muskmelon</name>
    <dbReference type="NCBI Taxonomy" id="3656"/>
    <lineage>
        <taxon>Eukaryota</taxon>
        <taxon>Viridiplantae</taxon>
        <taxon>Streptophyta</taxon>
        <taxon>Embryophyta</taxon>
        <taxon>Tracheophyta</taxon>
        <taxon>Spermatophyta</taxon>
        <taxon>Magnoliopsida</taxon>
        <taxon>eudicotyledons</taxon>
        <taxon>Gunneridae</taxon>
        <taxon>Pentapetalae</taxon>
        <taxon>rosids</taxon>
        <taxon>fabids</taxon>
        <taxon>Cucurbitales</taxon>
        <taxon>Cucurbitaceae</taxon>
        <taxon>Benincaseae</taxon>
        <taxon>Cucumis</taxon>
    </lineage>
</organism>
<evidence type="ECO:0000313" key="1">
    <source>
        <dbReference type="EnsemblPlants" id="MELO3C028095.2.1"/>
    </source>
</evidence>
<dbReference type="AlphaFoldDB" id="A0A9I9E3D6"/>
<protein>
    <submittedName>
        <fullName evidence="1">Uncharacterized protein</fullName>
    </submittedName>
</protein>
<name>A0A9I9E3D6_CUCME</name>
<dbReference type="Gramene" id="MELO3C028095.2.1">
    <property type="protein sequence ID" value="MELO3C028095.2.1"/>
    <property type="gene ID" value="MELO3C028095.2"/>
</dbReference>
<proteinExistence type="predicted"/>
<reference evidence="1" key="1">
    <citation type="submission" date="2023-03" db="UniProtKB">
        <authorList>
            <consortium name="EnsemblPlants"/>
        </authorList>
    </citation>
    <scope>IDENTIFICATION</scope>
</reference>
<dbReference type="EnsemblPlants" id="MELO3C028095.2.1">
    <property type="protein sequence ID" value="MELO3C028095.2.1"/>
    <property type="gene ID" value="MELO3C028095.2"/>
</dbReference>